<dbReference type="RefSeq" id="WP_211909182.1">
    <property type="nucleotide sequence ID" value="NZ_CP036498.1"/>
</dbReference>
<keyword evidence="1" id="KW-0805">Transcription regulation</keyword>
<dbReference type="InterPro" id="IPR015927">
    <property type="entry name" value="Peptidase_S24_S26A/B/C"/>
</dbReference>
<protein>
    <submittedName>
        <fullName evidence="6">LexA family transcriptional regulator</fullName>
    </submittedName>
</protein>
<sequence length="248" mass="26931">MSELGDRLKKARESAGYPSARAAAVKKGWKISTYSAHENGQNDFGPDDAQKYGRAFKVTAGYLLTGEGAVPRGELARVAPGQEFPPDADGGDGPITELDRPFPDALPQMVGRIGGGSTGAVITIDVGDMQSREEVGEWWRIPPGVLRGLARADVASTVGFAMDGDSMEPTIQRTDIVFIDTGRQRIEPDGIWALDYGLGRTLKRVSVERADGQTRYVLKSDNKAYPDQAFDPEEITIFGRYVGRFSVF</sequence>
<keyword evidence="7" id="KW-1185">Reference proteome</keyword>
<dbReference type="SMART" id="SM00530">
    <property type="entry name" value="HTH_XRE"/>
    <property type="match status" value="1"/>
</dbReference>
<dbReference type="InterPro" id="IPR010982">
    <property type="entry name" value="Lambda_DNA-bd_dom_sf"/>
</dbReference>
<dbReference type="Gene3D" id="1.10.260.40">
    <property type="entry name" value="lambda repressor-like DNA-binding domains"/>
    <property type="match status" value="1"/>
</dbReference>
<evidence type="ECO:0000256" key="4">
    <source>
        <dbReference type="SAM" id="MobiDB-lite"/>
    </source>
</evidence>
<evidence type="ECO:0000256" key="2">
    <source>
        <dbReference type="ARBA" id="ARBA00023125"/>
    </source>
</evidence>
<dbReference type="InterPro" id="IPR036286">
    <property type="entry name" value="LexA/Signal_pep-like_sf"/>
</dbReference>
<dbReference type="SUPFAM" id="SSF51306">
    <property type="entry name" value="LexA/Signal peptidase"/>
    <property type="match status" value="1"/>
</dbReference>
<organism evidence="6 7">
    <name type="scientific">Tardiphaga alba</name>
    <dbReference type="NCBI Taxonomy" id="340268"/>
    <lineage>
        <taxon>Bacteria</taxon>
        <taxon>Pseudomonadati</taxon>
        <taxon>Pseudomonadota</taxon>
        <taxon>Alphaproteobacteria</taxon>
        <taxon>Hyphomicrobiales</taxon>
        <taxon>Nitrobacteraceae</taxon>
        <taxon>Tardiphaga</taxon>
    </lineage>
</organism>
<name>A0ABX8ABI9_9BRAD</name>
<accession>A0ABX8ABI9</accession>
<evidence type="ECO:0000313" key="6">
    <source>
        <dbReference type="EMBL" id="QUS40597.1"/>
    </source>
</evidence>
<dbReference type="InterPro" id="IPR001387">
    <property type="entry name" value="Cro/C1-type_HTH"/>
</dbReference>
<dbReference type="CDD" id="cd06529">
    <property type="entry name" value="S24_LexA-like"/>
    <property type="match status" value="1"/>
</dbReference>
<dbReference type="Proteomes" id="UP000682843">
    <property type="component" value="Chromosome"/>
</dbReference>
<proteinExistence type="predicted"/>
<evidence type="ECO:0000259" key="5">
    <source>
        <dbReference type="PROSITE" id="PS50943"/>
    </source>
</evidence>
<evidence type="ECO:0000256" key="1">
    <source>
        <dbReference type="ARBA" id="ARBA00023015"/>
    </source>
</evidence>
<feature type="domain" description="HTH cro/C1-type" evidence="5">
    <location>
        <begin position="8"/>
        <end position="63"/>
    </location>
</feature>
<keyword evidence="3" id="KW-0804">Transcription</keyword>
<dbReference type="Pfam" id="PF00717">
    <property type="entry name" value="Peptidase_S24"/>
    <property type="match status" value="1"/>
</dbReference>
<dbReference type="EMBL" id="CP036498">
    <property type="protein sequence ID" value="QUS40597.1"/>
    <property type="molecule type" value="Genomic_DNA"/>
</dbReference>
<dbReference type="PANTHER" id="PTHR40661">
    <property type="match status" value="1"/>
</dbReference>
<dbReference type="InterPro" id="IPR039418">
    <property type="entry name" value="LexA-like"/>
</dbReference>
<reference evidence="6 7" key="1">
    <citation type="submission" date="2019-02" db="EMBL/GenBank/DDBJ databases">
        <title>Emended description of the genus Rhodopseudomonas and description of Rhodopseudomonas albus sp. nov., a non-phototrophic, heavy-metal-tolerant bacterium isolated from garden soil.</title>
        <authorList>
            <person name="Bao Z."/>
            <person name="Cao W.W."/>
            <person name="Sato Y."/>
            <person name="Nishizawa T."/>
            <person name="Zhao J."/>
            <person name="Guo Y."/>
            <person name="Ohta H."/>
        </authorList>
    </citation>
    <scope>NUCLEOTIDE SEQUENCE [LARGE SCALE GENOMIC DNA]</scope>
    <source>
        <strain evidence="6 7">SK50-23</strain>
    </source>
</reference>
<keyword evidence="2" id="KW-0238">DNA-binding</keyword>
<gene>
    <name evidence="6" type="ORF">RPMA_18445</name>
</gene>
<feature type="region of interest" description="Disordered" evidence="4">
    <location>
        <begin position="1"/>
        <end position="23"/>
    </location>
</feature>
<evidence type="ECO:0000313" key="7">
    <source>
        <dbReference type="Proteomes" id="UP000682843"/>
    </source>
</evidence>
<dbReference type="PANTHER" id="PTHR40661:SF3">
    <property type="entry name" value="FELS-1 PROPHAGE TRANSCRIPTIONAL REGULATOR"/>
    <property type="match status" value="1"/>
</dbReference>
<feature type="compositionally biased region" description="Basic and acidic residues" evidence="4">
    <location>
        <begin position="1"/>
        <end position="13"/>
    </location>
</feature>
<dbReference type="PROSITE" id="PS50943">
    <property type="entry name" value="HTH_CROC1"/>
    <property type="match status" value="1"/>
</dbReference>
<dbReference type="Gene3D" id="2.10.109.10">
    <property type="entry name" value="Umud Fragment, subunit A"/>
    <property type="match status" value="1"/>
</dbReference>
<evidence type="ECO:0000256" key="3">
    <source>
        <dbReference type="ARBA" id="ARBA00023163"/>
    </source>
</evidence>
<dbReference type="SUPFAM" id="SSF47413">
    <property type="entry name" value="lambda repressor-like DNA-binding domains"/>
    <property type="match status" value="1"/>
</dbReference>
<dbReference type="CDD" id="cd00093">
    <property type="entry name" value="HTH_XRE"/>
    <property type="match status" value="1"/>
</dbReference>